<dbReference type="Gene3D" id="2.60.120.380">
    <property type="match status" value="1"/>
</dbReference>
<keyword evidence="3" id="KW-1185">Reference proteome</keyword>
<name>A0ABY6I771_STRPE</name>
<feature type="chain" id="PRO_5047233897" evidence="1">
    <location>
        <begin position="21"/>
        <end position="1247"/>
    </location>
</feature>
<evidence type="ECO:0000256" key="1">
    <source>
        <dbReference type="SAM" id="SignalP"/>
    </source>
</evidence>
<evidence type="ECO:0000313" key="2">
    <source>
        <dbReference type="EMBL" id="UYQ62849.1"/>
    </source>
</evidence>
<evidence type="ECO:0000313" key="3">
    <source>
        <dbReference type="Proteomes" id="UP001163878"/>
    </source>
</evidence>
<keyword evidence="1" id="KW-0732">Signal</keyword>
<organism evidence="2 3">
    <name type="scientific">Streptomyces peucetius</name>
    <dbReference type="NCBI Taxonomy" id="1950"/>
    <lineage>
        <taxon>Bacteria</taxon>
        <taxon>Bacillati</taxon>
        <taxon>Actinomycetota</taxon>
        <taxon>Actinomycetes</taxon>
        <taxon>Kitasatosporales</taxon>
        <taxon>Streptomycetaceae</taxon>
        <taxon>Streptomyces</taxon>
    </lineage>
</organism>
<dbReference type="EMBL" id="CP107567">
    <property type="protein sequence ID" value="UYQ62849.1"/>
    <property type="molecule type" value="Genomic_DNA"/>
</dbReference>
<sequence>MTLVLATLVSLLLPATWAQAADEPAPAVCAPLKLAPFGDPGDAVASGTLATGAQDCFTTQAKAGQHLVLLRAKYDVIVSIDGPDGPLDCYAKNSEAGSCDVPADGTYTVRVRNDNWEQSDYRLVVVPLNGTERCAPATGTSWDQPVPVRSALNGLQVDCQSLDAAPGERVVAYASTVAYGQARRWITDETGRGICPYPSDKPGCALPGDGPYRVLTYVTGESESVDYQLQVARLSDPQGCPTVTVGRYGAPPASPTGEVRCRVLTVPAAGRYLVNPVDEFNSQFWMYVYDGEATEVCRGGWCTFPSAGSYTLLVGDPTRVYEGSYGTAFLDRTGTEGCVPVAEGTHEGTLVAGQYDCLELPMPKDSRISGQPRTGTGPRIGAEVLDAVGALQCDESGLRAGDCQLSGVAPYRAIVHAEAGEQPGPYAISFLRTDSTPPGTCAVMPRSTFSDASNATELTTGGGVFTHCLAVPAADHSASELFELRTVSGTAPANFSVIDESGELKCERNSVKNGWSVCPLTPGKAHTVVFTGQDTAASYTLSRRDVTSTAWGCTKSAATAVGGPSQPGVYGGTAGALRCHKVTTAAATDRVRIDVRDSKGTLNIMALGADGRSADCSFRNRSCVVTGSTTYQVVMQVPLGLEAPDAYHRLDAWRVAEADGPAAECPRAASAAYGHAPLTGTLTEEHTAVCAVLPTVSNDMLKVTVANPSGGTDRAVVSVYDGSWTDDCMRSGDEYTCSLRSEGDSKEAPALLMVSLPEKASQVSYRVETACYSGWCGGEQFDADSVTPDSAPAGTTAELTVRGEALHESDTVAIVADGKSHPATVTGVSADWRTLTAEVDLRAVPAGTWTVSVTSHRGWQTTAGTLTVTPPQPELTGTFRPVQPTRLMDSRTGLGVPKAKIGAGKTVTLQVTGKGGVPASGVTAVVMNVTATGPTATTYISVYPDGTTRTSASNLNVRAGETRPNLVVVPVVNGKVNFFNHAGSVHLIADVSGYFAASGEGSTYEPVQPTRLMDSRTGLGVPKAKIGAGKTVVLQVTGRGGVPASGVTAVVMNVTATGPTATTYISVYPNGTTRTSASNLNVVAGQTAPNLVVVPVVNGKVNFFNYAGSVNLIADVQGYFTSSVEGSTYRPLTPTRFMDTRTGLGVPKAKVAAGKTVTLQVTGKNGVPASGVTAVVMNVTATGPTATTYISVYPNGTTRTSASNLNVVAGQTAPNLVVVPVVNGRVSFYNHAGSVNLIADVAGYYVK</sequence>
<accession>A0ABY6I771</accession>
<protein>
    <submittedName>
        <fullName evidence="2">Tat pathway signal protein</fullName>
    </submittedName>
</protein>
<dbReference type="RefSeq" id="WP_264244677.1">
    <property type="nucleotide sequence ID" value="NZ_CP107567.1"/>
</dbReference>
<gene>
    <name evidence="2" type="ORF">OGH68_16075</name>
</gene>
<dbReference type="Proteomes" id="UP001163878">
    <property type="component" value="Chromosome"/>
</dbReference>
<proteinExistence type="predicted"/>
<reference evidence="2" key="1">
    <citation type="submission" date="2022-10" db="EMBL/GenBank/DDBJ databases">
        <title>Cytochrome P450 Catalyzes Benzene Ring Formation in the Biosynthesis of Trialkyl-Substituted Aromatic Polyketides.</title>
        <authorList>
            <person name="Zhao E."/>
            <person name="Ge H."/>
        </authorList>
    </citation>
    <scope>NUCLEOTIDE SEQUENCE</scope>
    <source>
        <strain evidence="2">NA0869</strain>
    </source>
</reference>
<feature type="signal peptide" evidence="1">
    <location>
        <begin position="1"/>
        <end position="20"/>
    </location>
</feature>